<reference evidence="2 3" key="1">
    <citation type="submission" date="2016-01" db="EMBL/GenBank/DDBJ databases">
        <title>The new phylogeny of the genus Mycobacterium.</title>
        <authorList>
            <person name="Tarcisio F."/>
            <person name="Conor M."/>
            <person name="Antonella G."/>
            <person name="Elisabetta G."/>
            <person name="Giulia F.S."/>
            <person name="Sara T."/>
            <person name="Anna F."/>
            <person name="Clotilde B."/>
            <person name="Roberto B."/>
            <person name="Veronica D.S."/>
            <person name="Fabio R."/>
            <person name="Monica P."/>
            <person name="Olivier J."/>
            <person name="Enrico T."/>
            <person name="Nicola S."/>
        </authorList>
    </citation>
    <scope>NUCLEOTIDE SEQUENCE [LARGE SCALE GENOMIC DNA]</scope>
    <source>
        <strain evidence="2 3">DSM 44852</strain>
    </source>
</reference>
<dbReference type="Pfam" id="PF12728">
    <property type="entry name" value="HTH_17"/>
    <property type="match status" value="1"/>
</dbReference>
<proteinExistence type="predicted"/>
<evidence type="ECO:0000313" key="2">
    <source>
        <dbReference type="EMBL" id="ORV48385.1"/>
    </source>
</evidence>
<comment type="caution">
    <text evidence="2">The sequence shown here is derived from an EMBL/GenBank/DDBJ whole genome shotgun (WGS) entry which is preliminary data.</text>
</comment>
<gene>
    <name evidence="2" type="ORF">AWC05_07695</name>
</gene>
<feature type="domain" description="Helix-turn-helix" evidence="1">
    <location>
        <begin position="18"/>
        <end position="60"/>
    </location>
</feature>
<sequence>MTRKKPAPAPEARRWRGIQETADYLQVSDKTVRQMISDHRIKAYKAGPRLIRIDLNEVDQVTLRPISEW</sequence>
<name>A0A1X1TUY1_MYCFL</name>
<dbReference type="InterPro" id="IPR041657">
    <property type="entry name" value="HTH_17"/>
</dbReference>
<dbReference type="NCBIfam" id="TIGR01764">
    <property type="entry name" value="excise"/>
    <property type="match status" value="1"/>
</dbReference>
<dbReference type="RefSeq" id="WP_085226809.1">
    <property type="nucleotide sequence ID" value="NZ_AP022576.1"/>
</dbReference>
<protein>
    <recommendedName>
        <fullName evidence="1">Helix-turn-helix domain-containing protein</fullName>
    </recommendedName>
</protein>
<dbReference type="AlphaFoldDB" id="A0A1X1TUY1"/>
<dbReference type="OrthoDB" id="4870800at2"/>
<accession>A0A1X1TUY1</accession>
<dbReference type="Proteomes" id="UP000193010">
    <property type="component" value="Unassembled WGS sequence"/>
</dbReference>
<dbReference type="GO" id="GO:0003677">
    <property type="term" value="F:DNA binding"/>
    <property type="evidence" value="ECO:0007669"/>
    <property type="project" value="InterPro"/>
</dbReference>
<dbReference type="InterPro" id="IPR010093">
    <property type="entry name" value="SinI_DNA-bd"/>
</dbReference>
<organism evidence="2 3">
    <name type="scientific">Mycobacterium florentinum</name>
    <dbReference type="NCBI Taxonomy" id="292462"/>
    <lineage>
        <taxon>Bacteria</taxon>
        <taxon>Bacillati</taxon>
        <taxon>Actinomycetota</taxon>
        <taxon>Actinomycetes</taxon>
        <taxon>Mycobacteriales</taxon>
        <taxon>Mycobacteriaceae</taxon>
        <taxon>Mycobacterium</taxon>
        <taxon>Mycobacterium simiae complex</taxon>
    </lineage>
</organism>
<evidence type="ECO:0000313" key="3">
    <source>
        <dbReference type="Proteomes" id="UP000193010"/>
    </source>
</evidence>
<keyword evidence="3" id="KW-1185">Reference proteome</keyword>
<evidence type="ECO:0000259" key="1">
    <source>
        <dbReference type="Pfam" id="PF12728"/>
    </source>
</evidence>
<dbReference type="EMBL" id="LQOV01000034">
    <property type="protein sequence ID" value="ORV48385.1"/>
    <property type="molecule type" value="Genomic_DNA"/>
</dbReference>